<dbReference type="RefSeq" id="WP_071501518.1">
    <property type="nucleotide sequence ID" value="NZ_MORL01000001.1"/>
</dbReference>
<feature type="region of interest" description="Disordered" evidence="1">
    <location>
        <begin position="1"/>
        <end position="117"/>
    </location>
</feature>
<keyword evidence="3" id="KW-1185">Reference proteome</keyword>
<name>A0A1S2VQF5_9BACT</name>
<comment type="caution">
    <text evidence="2">The sequence shown here is derived from an EMBL/GenBank/DDBJ whole genome shotgun (WGS) entry which is preliminary data.</text>
</comment>
<dbReference type="EMBL" id="MORL01000001">
    <property type="protein sequence ID" value="OIN61013.1"/>
    <property type="molecule type" value="Genomic_DNA"/>
</dbReference>
<proteinExistence type="predicted"/>
<evidence type="ECO:0000313" key="3">
    <source>
        <dbReference type="Proteomes" id="UP000181790"/>
    </source>
</evidence>
<protein>
    <submittedName>
        <fullName evidence="2">Uncharacterized protein</fullName>
    </submittedName>
</protein>
<feature type="compositionally biased region" description="Polar residues" evidence="1">
    <location>
        <begin position="1"/>
        <end position="21"/>
    </location>
</feature>
<gene>
    <name evidence="2" type="ORF">BLX24_02735</name>
</gene>
<sequence>MKTYSPDTGNTTGNDQLTNIPSGLDHDPKADEEVIDQQAGQQQPEAVQQTADNDDLANSIAYALDGSGPGPSSPGPSSDSTVTGIPHEVVIEGSSGFGPSSREHDDEEDAAREWRSL</sequence>
<feature type="compositionally biased region" description="Low complexity" evidence="1">
    <location>
        <begin position="37"/>
        <end position="51"/>
    </location>
</feature>
<evidence type="ECO:0000256" key="1">
    <source>
        <dbReference type="SAM" id="MobiDB-lite"/>
    </source>
</evidence>
<accession>A0A1S2VQF5</accession>
<dbReference type="AlphaFoldDB" id="A0A1S2VQF5"/>
<dbReference type="Proteomes" id="UP000181790">
    <property type="component" value="Unassembled WGS sequence"/>
</dbReference>
<reference evidence="2 3" key="1">
    <citation type="submission" date="2016-10" db="EMBL/GenBank/DDBJ databases">
        <title>Arsenicibacter rosenii gen. nov., sp. nov., an efficient arsenic-methylating bacterium isolated from an arsenic-contaminated paddy soil.</title>
        <authorList>
            <person name="Huang K."/>
        </authorList>
    </citation>
    <scope>NUCLEOTIDE SEQUENCE [LARGE SCALE GENOMIC DNA]</scope>
    <source>
        <strain evidence="2 3">SM-1</strain>
    </source>
</reference>
<evidence type="ECO:0000313" key="2">
    <source>
        <dbReference type="EMBL" id="OIN61013.1"/>
    </source>
</evidence>
<organism evidence="2 3">
    <name type="scientific">Arsenicibacter rosenii</name>
    <dbReference type="NCBI Taxonomy" id="1750698"/>
    <lineage>
        <taxon>Bacteria</taxon>
        <taxon>Pseudomonadati</taxon>
        <taxon>Bacteroidota</taxon>
        <taxon>Cytophagia</taxon>
        <taxon>Cytophagales</taxon>
        <taxon>Spirosomataceae</taxon>
        <taxon>Arsenicibacter</taxon>
    </lineage>
</organism>
<dbReference type="OrthoDB" id="962816at2"/>